<dbReference type="PANTHER" id="PTHR33451">
    <property type="entry name" value="MALATE-2H(+)/NA(+)-LACTATE ANTIPORTER"/>
    <property type="match status" value="1"/>
</dbReference>
<keyword evidence="5 9" id="KW-0812">Transmembrane</keyword>
<dbReference type="GO" id="GO:0005886">
    <property type="term" value="C:plasma membrane"/>
    <property type="evidence" value="ECO:0007669"/>
    <property type="project" value="UniProtKB-SubCell"/>
</dbReference>
<evidence type="ECO:0000256" key="8">
    <source>
        <dbReference type="ARBA" id="ARBA00038435"/>
    </source>
</evidence>
<dbReference type="AlphaFoldDB" id="A0A645CC64"/>
<feature type="transmembrane region" description="Helical" evidence="9">
    <location>
        <begin position="335"/>
        <end position="358"/>
    </location>
</feature>
<evidence type="ECO:0000256" key="2">
    <source>
        <dbReference type="ARBA" id="ARBA00022448"/>
    </source>
</evidence>
<keyword evidence="3" id="KW-0050">Antiport</keyword>
<keyword evidence="7 9" id="KW-0472">Membrane</keyword>
<dbReference type="GO" id="GO:0015297">
    <property type="term" value="F:antiporter activity"/>
    <property type="evidence" value="ECO:0007669"/>
    <property type="project" value="UniProtKB-KW"/>
</dbReference>
<feature type="transmembrane region" description="Helical" evidence="9">
    <location>
        <begin position="183"/>
        <end position="205"/>
    </location>
</feature>
<feature type="transmembrane region" description="Helical" evidence="9">
    <location>
        <begin position="101"/>
        <end position="134"/>
    </location>
</feature>
<comment type="similarity">
    <text evidence="8">Belongs to the NhaC Na(+)/H(+) (TC 2.A.35) antiporter family.</text>
</comment>
<evidence type="ECO:0000256" key="3">
    <source>
        <dbReference type="ARBA" id="ARBA00022449"/>
    </source>
</evidence>
<dbReference type="InterPro" id="IPR018461">
    <property type="entry name" value="Na/H_Antiport_NhaC-like_C"/>
</dbReference>
<evidence type="ECO:0000256" key="6">
    <source>
        <dbReference type="ARBA" id="ARBA00022989"/>
    </source>
</evidence>
<dbReference type="EMBL" id="VSSQ01025987">
    <property type="protein sequence ID" value="MPM74472.1"/>
    <property type="molecule type" value="Genomic_DNA"/>
</dbReference>
<evidence type="ECO:0000313" key="11">
    <source>
        <dbReference type="EMBL" id="MPM74472.1"/>
    </source>
</evidence>
<accession>A0A645CC64</accession>
<feature type="domain" description="Na+/H+ antiporter NhaC-like C-terminal" evidence="10">
    <location>
        <begin position="152"/>
        <end position="427"/>
    </location>
</feature>
<proteinExistence type="inferred from homology"/>
<evidence type="ECO:0000256" key="9">
    <source>
        <dbReference type="SAM" id="Phobius"/>
    </source>
</evidence>
<keyword evidence="4" id="KW-1003">Cell membrane</keyword>
<evidence type="ECO:0000256" key="5">
    <source>
        <dbReference type="ARBA" id="ARBA00022692"/>
    </source>
</evidence>
<organism evidence="11">
    <name type="scientific">bioreactor metagenome</name>
    <dbReference type="NCBI Taxonomy" id="1076179"/>
    <lineage>
        <taxon>unclassified sequences</taxon>
        <taxon>metagenomes</taxon>
        <taxon>ecological metagenomes</taxon>
    </lineage>
</organism>
<evidence type="ECO:0000256" key="7">
    <source>
        <dbReference type="ARBA" id="ARBA00023136"/>
    </source>
</evidence>
<evidence type="ECO:0000256" key="1">
    <source>
        <dbReference type="ARBA" id="ARBA00004651"/>
    </source>
</evidence>
<feature type="transmembrane region" description="Helical" evidence="9">
    <location>
        <begin position="225"/>
        <end position="242"/>
    </location>
</feature>
<evidence type="ECO:0000256" key="4">
    <source>
        <dbReference type="ARBA" id="ARBA00022475"/>
    </source>
</evidence>
<keyword evidence="2" id="KW-0813">Transport</keyword>
<dbReference type="InterPro" id="IPR052180">
    <property type="entry name" value="NhaC_Na-H+_Antiporter"/>
</dbReference>
<comment type="subcellular location">
    <subcellularLocation>
        <location evidence="1">Cell membrane</location>
        <topology evidence="1">Multi-pass membrane protein</topology>
    </subcellularLocation>
</comment>
<reference evidence="11" key="1">
    <citation type="submission" date="2019-08" db="EMBL/GenBank/DDBJ databases">
        <authorList>
            <person name="Kucharzyk K."/>
            <person name="Murdoch R.W."/>
            <person name="Higgins S."/>
            <person name="Loffler F."/>
        </authorList>
    </citation>
    <scope>NUCLEOTIDE SEQUENCE</scope>
</reference>
<dbReference type="Pfam" id="PF03553">
    <property type="entry name" value="Na_H_antiporter"/>
    <property type="match status" value="1"/>
</dbReference>
<feature type="transmembrane region" description="Helical" evidence="9">
    <location>
        <begin position="249"/>
        <end position="267"/>
    </location>
</feature>
<dbReference type="PANTHER" id="PTHR33451:SF3">
    <property type="entry name" value="MALATE-2H(+)_NA(+)-LACTATE ANTIPORTER"/>
    <property type="match status" value="1"/>
</dbReference>
<feature type="transmembrane region" description="Helical" evidence="9">
    <location>
        <begin position="415"/>
        <end position="432"/>
    </location>
</feature>
<name>A0A645CC64_9ZZZZ</name>
<sequence>MFILDLLIVFIVLVISMLFCLIRNFSMCIALLIGLIGFIIISMKRGFSIKDIIKMAASGVKDALIVVEVLVLIGALTGLWRSSGTIAYFVYNGLKIITPNLFIIIAFLLTTVVSFAMGTCFGVTGTVGVILMAVARAGGVNPLAAAGAIISGVYFGDRCSPTSSAASLVAVITKTDLYENIKLMLKSVLIPYIITFALYTLLSFANPIKSVDAELSNALRTDFQMTIWCAAPAAIILIFALLKISVKKAITASIVISALVTVFVQKTPFNDMLKTAFWGFTMNNSSLASILSGGGIFSMFETALIVLISSTYSGILNGTSLLENVETIIEKMTLFLGRFVTTCIVSVLSVFIFCNQTIGSMIVNQLMFKTYQKQNASNSELMLDIENSVIVISGLVPWAIASSVPRSMLGVGWQSTPYMFLLYILPLCYGLSKKKLSKWYGF</sequence>
<gene>
    <name evidence="11" type="primary">mleN_17</name>
    <name evidence="11" type="ORF">SDC9_121460</name>
</gene>
<feature type="transmembrane region" description="Helical" evidence="9">
    <location>
        <begin position="60"/>
        <end position="81"/>
    </location>
</feature>
<evidence type="ECO:0000259" key="10">
    <source>
        <dbReference type="Pfam" id="PF03553"/>
    </source>
</evidence>
<feature type="transmembrane region" description="Helical" evidence="9">
    <location>
        <begin position="6"/>
        <end position="39"/>
    </location>
</feature>
<feature type="transmembrane region" description="Helical" evidence="9">
    <location>
        <begin position="287"/>
        <end position="315"/>
    </location>
</feature>
<protein>
    <submittedName>
        <fullName evidence="11">Malate-2H(+)/Na(+)-lactate antiporter</fullName>
    </submittedName>
</protein>
<keyword evidence="6 9" id="KW-1133">Transmembrane helix</keyword>
<comment type="caution">
    <text evidence="11">The sequence shown here is derived from an EMBL/GenBank/DDBJ whole genome shotgun (WGS) entry which is preliminary data.</text>
</comment>